<dbReference type="Proteomes" id="UP000504724">
    <property type="component" value="Chromosome"/>
</dbReference>
<gene>
    <name evidence="1" type="ORF">HQN79_02590</name>
</gene>
<reference evidence="1 2" key="1">
    <citation type="submission" date="2020-05" db="EMBL/GenBank/DDBJ databases">
        <title>Thiomicrorhabdus sediminis sp.nov. and Thiomicrorhabdus xiamenensis sp.nov., novel sulfur-oxidizing bacteria isolated from coastal sediment.</title>
        <authorList>
            <person name="Liu X."/>
        </authorList>
    </citation>
    <scope>NUCLEOTIDE SEQUENCE [LARGE SCALE GENOMIC DNA]</scope>
    <source>
        <strain evidence="1 2">G2</strain>
    </source>
</reference>
<keyword evidence="2" id="KW-1185">Reference proteome</keyword>
<name>A0A7D4SIF0_9GAMM</name>
<accession>A0A7D4SIF0</accession>
<sequence>MAIVTQQQIDTKEVTEFYCAHFKKDGQIFRSPYFTTRKELENWRANFNGKTTQCGKYTTF</sequence>
<dbReference type="AlphaFoldDB" id="A0A7D4SIF0"/>
<dbReference type="EMBL" id="CP054020">
    <property type="protein sequence ID" value="QKI88539.1"/>
    <property type="molecule type" value="Genomic_DNA"/>
</dbReference>
<protein>
    <submittedName>
        <fullName evidence="1">Uncharacterized protein</fullName>
    </submittedName>
</protein>
<evidence type="ECO:0000313" key="1">
    <source>
        <dbReference type="EMBL" id="QKI88539.1"/>
    </source>
</evidence>
<dbReference type="RefSeq" id="WP_173284137.1">
    <property type="nucleotide sequence ID" value="NZ_CP054020.1"/>
</dbReference>
<organism evidence="1 2">
    <name type="scientific">Thiomicrorhabdus xiamenensis</name>
    <dbReference type="NCBI Taxonomy" id="2739063"/>
    <lineage>
        <taxon>Bacteria</taxon>
        <taxon>Pseudomonadati</taxon>
        <taxon>Pseudomonadota</taxon>
        <taxon>Gammaproteobacteria</taxon>
        <taxon>Thiotrichales</taxon>
        <taxon>Piscirickettsiaceae</taxon>
        <taxon>Thiomicrorhabdus</taxon>
    </lineage>
</organism>
<proteinExistence type="predicted"/>
<dbReference type="KEGG" id="txa:HQN79_02590"/>
<evidence type="ECO:0000313" key="2">
    <source>
        <dbReference type="Proteomes" id="UP000504724"/>
    </source>
</evidence>